<dbReference type="SUPFAM" id="SSF52047">
    <property type="entry name" value="RNI-like"/>
    <property type="match status" value="1"/>
</dbReference>
<reference evidence="3" key="1">
    <citation type="submission" date="2022-02" db="EMBL/GenBank/DDBJ databases">
        <authorList>
            <person name="Henning P.M."/>
            <person name="McCubbin A.G."/>
            <person name="Shore J.S."/>
        </authorList>
    </citation>
    <scope>NUCLEOTIDE SEQUENCE</scope>
    <source>
        <strain evidence="3">F60SS</strain>
        <tissue evidence="3">Leaves</tissue>
    </source>
</reference>
<evidence type="ECO:0000313" key="4">
    <source>
        <dbReference type="Proteomes" id="UP001141552"/>
    </source>
</evidence>
<dbReference type="InterPro" id="IPR055414">
    <property type="entry name" value="LRR_R13L4/SHOC2-like"/>
</dbReference>
<evidence type="ECO:0000313" key="3">
    <source>
        <dbReference type="EMBL" id="KAJ4849455.1"/>
    </source>
</evidence>
<gene>
    <name evidence="3" type="ORF">Tsubulata_013955</name>
</gene>
<accession>A0A9Q0GI51</accession>
<feature type="domain" description="Disease resistance R13L4/SHOC-2-like LRR" evidence="2">
    <location>
        <begin position="116"/>
        <end position="269"/>
    </location>
</feature>
<dbReference type="PANTHER" id="PTHR47186">
    <property type="entry name" value="LEUCINE-RICH REPEAT-CONTAINING PROTEIN 57"/>
    <property type="match status" value="1"/>
</dbReference>
<dbReference type="InterPro" id="IPR032675">
    <property type="entry name" value="LRR_dom_sf"/>
</dbReference>
<dbReference type="EMBL" id="JAKUCV010000603">
    <property type="protein sequence ID" value="KAJ4849455.1"/>
    <property type="molecule type" value="Genomic_DNA"/>
</dbReference>
<dbReference type="Proteomes" id="UP001141552">
    <property type="component" value="Unassembled WGS sequence"/>
</dbReference>
<dbReference type="Gene3D" id="3.80.10.10">
    <property type="entry name" value="Ribonuclease Inhibitor"/>
    <property type="match status" value="1"/>
</dbReference>
<sequence>MDPNSVKSTLSNLAFGNVMAAAARDYQKELLAQEKAQTSSSINQEVDLDELMDDPELEKLHADRIATLKDSRHLGINGYIDGKQLMNNRKLRALLSTTKTGELNKITSRVTGKLSECLRVLDLCKSAFEMPISSLLCQVGSLQHLTYLRLSNTDPLIELPSSLKKLNNLQILDVSYYQSLKSLPSYLISFKKLRVLDASHSGSLECFPKGLGRLSNLEVLLGFRLAKSSQSEGCRIAELKNLTRLRTLGLHFKRDDEIGDDEENALVKLQEL</sequence>
<dbReference type="Pfam" id="PF23598">
    <property type="entry name" value="LRR_14"/>
    <property type="match status" value="1"/>
</dbReference>
<organism evidence="3 4">
    <name type="scientific">Turnera subulata</name>
    <dbReference type="NCBI Taxonomy" id="218843"/>
    <lineage>
        <taxon>Eukaryota</taxon>
        <taxon>Viridiplantae</taxon>
        <taxon>Streptophyta</taxon>
        <taxon>Embryophyta</taxon>
        <taxon>Tracheophyta</taxon>
        <taxon>Spermatophyta</taxon>
        <taxon>Magnoliopsida</taxon>
        <taxon>eudicotyledons</taxon>
        <taxon>Gunneridae</taxon>
        <taxon>Pentapetalae</taxon>
        <taxon>rosids</taxon>
        <taxon>fabids</taxon>
        <taxon>Malpighiales</taxon>
        <taxon>Passifloraceae</taxon>
        <taxon>Turnera</taxon>
    </lineage>
</organism>
<keyword evidence="1" id="KW-0677">Repeat</keyword>
<dbReference type="AlphaFoldDB" id="A0A9Q0GI51"/>
<dbReference type="PANTHER" id="PTHR47186:SF45">
    <property type="entry name" value="DISEASE RESISTANCE RPP13-LIKE PROTEIN 1"/>
    <property type="match status" value="1"/>
</dbReference>
<proteinExistence type="predicted"/>
<keyword evidence="4" id="KW-1185">Reference proteome</keyword>
<comment type="caution">
    <text evidence="3">The sequence shown here is derived from an EMBL/GenBank/DDBJ whole genome shotgun (WGS) entry which is preliminary data.</text>
</comment>
<reference evidence="3" key="2">
    <citation type="journal article" date="2023" name="Plants (Basel)">
        <title>Annotation of the Turnera subulata (Passifloraceae) Draft Genome Reveals the S-Locus Evolved after the Divergence of Turneroideae from Passifloroideae in a Stepwise Manner.</title>
        <authorList>
            <person name="Henning P.M."/>
            <person name="Roalson E.H."/>
            <person name="Mir W."/>
            <person name="McCubbin A.G."/>
            <person name="Shore J.S."/>
        </authorList>
    </citation>
    <scope>NUCLEOTIDE SEQUENCE</scope>
    <source>
        <strain evidence="3">F60SS</strain>
    </source>
</reference>
<protein>
    <recommendedName>
        <fullName evidence="2">Disease resistance R13L4/SHOC-2-like LRR domain-containing protein</fullName>
    </recommendedName>
</protein>
<evidence type="ECO:0000259" key="2">
    <source>
        <dbReference type="Pfam" id="PF23598"/>
    </source>
</evidence>
<dbReference type="OrthoDB" id="2973320at2759"/>
<name>A0A9Q0GI51_9ROSI</name>
<evidence type="ECO:0000256" key="1">
    <source>
        <dbReference type="ARBA" id="ARBA00022737"/>
    </source>
</evidence>